<organism evidence="2 3">
    <name type="scientific">Amycolatopsis marina</name>
    <dbReference type="NCBI Taxonomy" id="490629"/>
    <lineage>
        <taxon>Bacteria</taxon>
        <taxon>Bacillati</taxon>
        <taxon>Actinomycetota</taxon>
        <taxon>Actinomycetes</taxon>
        <taxon>Pseudonocardiales</taxon>
        <taxon>Pseudonocardiaceae</taxon>
        <taxon>Amycolatopsis</taxon>
    </lineage>
</organism>
<keyword evidence="3" id="KW-1185">Reference proteome</keyword>
<reference evidence="3" key="1">
    <citation type="submission" date="2016-10" db="EMBL/GenBank/DDBJ databases">
        <authorList>
            <person name="Varghese N."/>
            <person name="Submissions S."/>
        </authorList>
    </citation>
    <scope>NUCLEOTIDE SEQUENCE [LARGE SCALE GENOMIC DNA]</scope>
    <source>
        <strain evidence="3">CGMCC 4.3568</strain>
    </source>
</reference>
<evidence type="ECO:0000256" key="1">
    <source>
        <dbReference type="SAM" id="MobiDB-lite"/>
    </source>
</evidence>
<name>A0A1I0ZXR5_9PSEU</name>
<feature type="compositionally biased region" description="Polar residues" evidence="1">
    <location>
        <begin position="66"/>
        <end position="82"/>
    </location>
</feature>
<protein>
    <submittedName>
        <fullName evidence="2">Uncharacterized protein</fullName>
    </submittedName>
</protein>
<evidence type="ECO:0000313" key="3">
    <source>
        <dbReference type="Proteomes" id="UP000243799"/>
    </source>
</evidence>
<evidence type="ECO:0000313" key="2">
    <source>
        <dbReference type="EMBL" id="SFB29220.1"/>
    </source>
</evidence>
<dbReference type="AlphaFoldDB" id="A0A1I0ZXR5"/>
<gene>
    <name evidence="2" type="ORF">SAMN05216266_107300</name>
</gene>
<dbReference type="Proteomes" id="UP000243799">
    <property type="component" value="Unassembled WGS sequence"/>
</dbReference>
<accession>A0A1I0ZXR5</accession>
<feature type="region of interest" description="Disordered" evidence="1">
    <location>
        <begin position="13"/>
        <end position="82"/>
    </location>
</feature>
<dbReference type="EMBL" id="FOKG01000007">
    <property type="protein sequence ID" value="SFB29220.1"/>
    <property type="molecule type" value="Genomic_DNA"/>
</dbReference>
<sequence length="82" mass="8995">MFLLDWRAAVERRYRPTTPGRAARPVGGAEREPAVPGWMPPRTRRDGPSAPPTAARLDPIEANSADIRSNGKNYAEHASSSR</sequence>
<proteinExistence type="predicted"/>